<keyword evidence="4 6" id="KW-1133">Transmembrane helix</keyword>
<feature type="transmembrane region" description="Helical" evidence="6">
    <location>
        <begin position="465"/>
        <end position="483"/>
    </location>
</feature>
<proteinExistence type="inferred from homology"/>
<dbReference type="Proteomes" id="UP000078358">
    <property type="component" value="Unassembled WGS sequence"/>
</dbReference>
<dbReference type="GO" id="GO:0015093">
    <property type="term" value="F:ferrous iron transmembrane transporter activity"/>
    <property type="evidence" value="ECO:0007669"/>
    <property type="project" value="TreeGrafter"/>
</dbReference>
<evidence type="ECO:0000256" key="3">
    <source>
        <dbReference type="ARBA" id="ARBA00022692"/>
    </source>
</evidence>
<evidence type="ECO:0000256" key="1">
    <source>
        <dbReference type="ARBA" id="ARBA00004141"/>
    </source>
</evidence>
<feature type="transmembrane region" description="Helical" evidence="6">
    <location>
        <begin position="495"/>
        <end position="518"/>
    </location>
</feature>
<evidence type="ECO:0000256" key="5">
    <source>
        <dbReference type="ARBA" id="ARBA00023136"/>
    </source>
</evidence>
<keyword evidence="3 6" id="KW-0812">Transmembrane</keyword>
<sequence>MEMHYMFQLLKKFSLLLFLCLSFPVWAKVETSLLFVQLSDAMAEIKQGSPDTALPHLVQLEHHFQTIPTHKSTAGQAVLSALYSAKNSPNADTFELLARALLAFEKEQNPIDYTARQEQFAKRIKPIYQKLVHAIEQQQLDEIKNAYKRFNNTWTVNEKIVRETSLGHYGQIETAMALLRVAMLAEPANFKEMHQQVQQLGIALDDFNAGNLLQLQTTNTNAPQTLLEGIVLLEDAYSASLAQQHTQAQSAIYLFIQHWPVFEGEVRTRDSHLYTRLENDLPIIMAKSHEIANQAKLAELITNLKLLNLGSRYNAFDAMFILLREGLEALLIIMALLTTLNATKQPNAKHWVYAGAGLGILASIVGALALQQLFPTITAGIHREILEGLVGITAVIAMLFVGAWLHNKSSQQGWKHFIEQQVGNALATGSLFSMLSLSFLAVFREGAETMLFYAGILPQISLQDFLLGIVFALFCLAGIAWLMQRSASKLPLPQLFKLMTWLIYALGFKILGVSIHTLQLTQILPRHIIDELTNLPSIGLYSSWEGLSAQLLYILLILCSLKYVKE</sequence>
<reference evidence="7 8" key="1">
    <citation type="submission" date="2014-01" db="EMBL/GenBank/DDBJ databases">
        <authorList>
            <person name="Zuccon D."/>
        </authorList>
    </citation>
    <scope>NUCLEOTIDE SEQUENCE [LARGE SCALE GENOMIC DNA]</scope>
    <source>
        <strain evidence="7 8">Y31</strain>
    </source>
</reference>
<dbReference type="PANTHER" id="PTHR31632:SF2">
    <property type="entry name" value="PLASMA MEMBRANE IRON PERMEASE"/>
    <property type="match status" value="1"/>
</dbReference>
<feature type="transmembrane region" description="Helical" evidence="6">
    <location>
        <begin position="385"/>
        <end position="405"/>
    </location>
</feature>
<evidence type="ECO:0000256" key="6">
    <source>
        <dbReference type="SAM" id="Phobius"/>
    </source>
</evidence>
<evidence type="ECO:0000313" key="8">
    <source>
        <dbReference type="Proteomes" id="UP000078358"/>
    </source>
</evidence>
<comment type="caution">
    <text evidence="7">The sequence shown here is derived from an EMBL/GenBank/DDBJ whole genome shotgun (WGS) entry which is preliminary data.</text>
</comment>
<feature type="transmembrane region" description="Helical" evidence="6">
    <location>
        <begin position="538"/>
        <end position="561"/>
    </location>
</feature>
<organism evidence="7 8">
    <name type="scientific">Bibersteinia trehalosi Y31</name>
    <dbReference type="NCBI Taxonomy" id="1261658"/>
    <lineage>
        <taxon>Bacteria</taxon>
        <taxon>Pseudomonadati</taxon>
        <taxon>Pseudomonadota</taxon>
        <taxon>Gammaproteobacteria</taxon>
        <taxon>Pasteurellales</taxon>
        <taxon>Pasteurellaceae</taxon>
        <taxon>Bibersteinia</taxon>
    </lineage>
</organism>
<gene>
    <name evidence="7" type="ORF">F480_11085</name>
</gene>
<protein>
    <submittedName>
        <fullName evidence="7">OFeT family oxidase-dependent iron (Fe2+) transporter</fullName>
    </submittedName>
</protein>
<dbReference type="AlphaFoldDB" id="A0A179CY65"/>
<dbReference type="Pfam" id="PF03239">
    <property type="entry name" value="FTR1"/>
    <property type="match status" value="1"/>
</dbReference>
<feature type="transmembrane region" description="Helical" evidence="6">
    <location>
        <begin position="318"/>
        <end position="339"/>
    </location>
</feature>
<dbReference type="EMBL" id="JACI01000002">
    <property type="protein sequence ID" value="OAQ14853.1"/>
    <property type="molecule type" value="Genomic_DNA"/>
</dbReference>
<dbReference type="PANTHER" id="PTHR31632">
    <property type="entry name" value="IRON TRANSPORTER FTH1"/>
    <property type="match status" value="1"/>
</dbReference>
<name>A0A179CY65_BIBTR</name>
<dbReference type="PATRIC" id="fig|1261658.3.peg.2218"/>
<feature type="transmembrane region" description="Helical" evidence="6">
    <location>
        <begin position="351"/>
        <end position="373"/>
    </location>
</feature>
<accession>A0A179CY65</accession>
<dbReference type="GO" id="GO:0033573">
    <property type="term" value="C:high-affinity iron permease complex"/>
    <property type="evidence" value="ECO:0007669"/>
    <property type="project" value="InterPro"/>
</dbReference>
<evidence type="ECO:0000256" key="4">
    <source>
        <dbReference type="ARBA" id="ARBA00022989"/>
    </source>
</evidence>
<evidence type="ECO:0000313" key="7">
    <source>
        <dbReference type="EMBL" id="OAQ14853.1"/>
    </source>
</evidence>
<feature type="transmembrane region" description="Helical" evidence="6">
    <location>
        <begin position="425"/>
        <end position="443"/>
    </location>
</feature>
<comment type="similarity">
    <text evidence="2">Belongs to the oxidase-dependent Fe transporter (OFeT) (TC 9.A.10.1) family.</text>
</comment>
<evidence type="ECO:0000256" key="2">
    <source>
        <dbReference type="ARBA" id="ARBA00008333"/>
    </source>
</evidence>
<keyword evidence="5 6" id="KW-0472">Membrane</keyword>
<comment type="subcellular location">
    <subcellularLocation>
        <location evidence="1">Membrane</location>
        <topology evidence="1">Multi-pass membrane protein</topology>
    </subcellularLocation>
</comment>
<dbReference type="InterPro" id="IPR004923">
    <property type="entry name" value="FTR1/Fip1/EfeU"/>
</dbReference>